<organism evidence="1 2">
    <name type="scientific">Anaerostipes hominis</name>
    <name type="common">ex Liu et al. 2021</name>
    <dbReference type="NCBI Taxonomy" id="2763018"/>
    <lineage>
        <taxon>Bacteria</taxon>
        <taxon>Bacillati</taxon>
        <taxon>Bacillota</taxon>
        <taxon>Clostridia</taxon>
        <taxon>Lachnospirales</taxon>
        <taxon>Lachnospiraceae</taxon>
        <taxon>Anaerostipes</taxon>
    </lineage>
</organism>
<dbReference type="Proteomes" id="UP000635828">
    <property type="component" value="Unassembled WGS sequence"/>
</dbReference>
<comment type="caution">
    <text evidence="1">The sequence shown here is derived from an EMBL/GenBank/DDBJ whole genome shotgun (WGS) entry which is preliminary data.</text>
</comment>
<reference evidence="1 2" key="1">
    <citation type="submission" date="2020-08" db="EMBL/GenBank/DDBJ databases">
        <title>Genome public.</title>
        <authorList>
            <person name="Liu C."/>
            <person name="Sun Q."/>
        </authorList>
    </citation>
    <scope>NUCLEOTIDE SEQUENCE [LARGE SCALE GENOMIC DNA]</scope>
    <source>
        <strain evidence="1 2">NSJ-7</strain>
    </source>
</reference>
<dbReference type="InterPro" id="IPR021686">
    <property type="entry name" value="DUF3268"/>
</dbReference>
<dbReference type="RefSeq" id="WP_024727369.1">
    <property type="nucleotide sequence ID" value="NZ_JACOOS010000005.1"/>
</dbReference>
<proteinExistence type="predicted"/>
<dbReference type="EMBL" id="JACOOS010000005">
    <property type="protein sequence ID" value="MBC5677198.1"/>
    <property type="molecule type" value="Genomic_DNA"/>
</dbReference>
<dbReference type="Pfam" id="PF11672">
    <property type="entry name" value="DUF3268"/>
    <property type="match status" value="1"/>
</dbReference>
<sequence>MIQNQKTKYQIEETKRLKRRKKNIKKYEKIMRCPICGAPVKYRSADGVFRTSGRFIFACSEYENGCDTYIIANPDGTPAGTMADRKTRRMRQEAHYYLNQLYTYKDMTKSETYEWLAEKLQIPKSKCHIRYFDTALCQKVIEVSKTYLGKNYRNDSFVQCLIAASYSTRALLTAAQ</sequence>
<evidence type="ECO:0000313" key="1">
    <source>
        <dbReference type="EMBL" id="MBC5677198.1"/>
    </source>
</evidence>
<gene>
    <name evidence="1" type="ORF">H8S22_06130</name>
</gene>
<name>A0ABR7FPR9_9FIRM</name>
<protein>
    <submittedName>
        <fullName evidence="1">Uncharacterized protein</fullName>
    </submittedName>
</protein>
<evidence type="ECO:0000313" key="2">
    <source>
        <dbReference type="Proteomes" id="UP000635828"/>
    </source>
</evidence>
<accession>A0ABR7FPR9</accession>
<keyword evidence="2" id="KW-1185">Reference proteome</keyword>